<gene>
    <name evidence="10" type="ORF">BRENAR_LOCUS292</name>
</gene>
<reference evidence="10 11" key="1">
    <citation type="submission" date="2018-12" db="EMBL/GenBank/DDBJ databases">
        <authorList>
            <person name="Tiukova I."/>
            <person name="Dainat J."/>
        </authorList>
    </citation>
    <scope>NUCLEOTIDE SEQUENCE [LARGE SCALE GENOMIC DNA]</scope>
</reference>
<sequence length="215" mass="24251">MTVTETAEDADTQTEGDELTFSQLVFKLAEILDVPQQLKLNEIDHSKLQALMDRYKSKDSDWSRYALQEKSKGYTRNGVVNFGDNANLLVLVWNPGKGSAIHDHAGAHCVMKILQGELQEELFENPSEEGPMKCFDKHILPRDGTRYINDKIGVHRVTNQGTIPAVSLHLYTPPYAMKYGCNTFSENAGRKSHVDMSMLYSWQGTVVNRSMYSTC</sequence>
<dbReference type="OrthoDB" id="543511at2759"/>
<dbReference type="GO" id="GO:0019448">
    <property type="term" value="P:L-cysteine catabolic process"/>
    <property type="evidence" value="ECO:0007669"/>
    <property type="project" value="TreeGrafter"/>
</dbReference>
<dbReference type="GO" id="GO:0017172">
    <property type="term" value="F:cysteine dioxygenase activity"/>
    <property type="evidence" value="ECO:0007669"/>
    <property type="project" value="UniProtKB-UniRule"/>
</dbReference>
<evidence type="ECO:0000256" key="2">
    <source>
        <dbReference type="ARBA" id="ARBA00013133"/>
    </source>
</evidence>
<dbReference type="InParanoid" id="A0A448YF18"/>
<organism evidence="10 11">
    <name type="scientific">Brettanomyces naardenensis</name>
    <name type="common">Yeast</name>
    <dbReference type="NCBI Taxonomy" id="13370"/>
    <lineage>
        <taxon>Eukaryota</taxon>
        <taxon>Fungi</taxon>
        <taxon>Dikarya</taxon>
        <taxon>Ascomycota</taxon>
        <taxon>Saccharomycotina</taxon>
        <taxon>Pichiomycetes</taxon>
        <taxon>Pichiales</taxon>
        <taxon>Pichiaceae</taxon>
        <taxon>Brettanomyces</taxon>
    </lineage>
</organism>
<comment type="cofactor">
    <cofactor evidence="9">
        <name>Fe cation</name>
        <dbReference type="ChEBI" id="CHEBI:24875"/>
    </cofactor>
    <text evidence="9">Binds 1 Fe cation per subunit.</text>
</comment>
<feature type="binding site" evidence="8">
    <location>
        <position position="102"/>
    </location>
    <ligand>
        <name>Fe cation</name>
        <dbReference type="ChEBI" id="CHEBI:24875"/>
        <note>catalytic</note>
    </ligand>
</feature>
<evidence type="ECO:0000256" key="4">
    <source>
        <dbReference type="ARBA" id="ARBA00022964"/>
    </source>
</evidence>
<comment type="similarity">
    <text evidence="1 9">Belongs to the cysteine dioxygenase family.</text>
</comment>
<name>A0A448YF18_BRENA</name>
<feature type="binding site" evidence="8">
    <location>
        <position position="104"/>
    </location>
    <ligand>
        <name>Fe cation</name>
        <dbReference type="ChEBI" id="CHEBI:24875"/>
        <note>catalytic</note>
    </ligand>
</feature>
<evidence type="ECO:0000256" key="7">
    <source>
        <dbReference type="PIRSR" id="PIRSR610300-50"/>
    </source>
</evidence>
<dbReference type="PANTHER" id="PTHR12918:SF1">
    <property type="entry name" value="CYSTEINE DIOXYGENASE TYPE 1"/>
    <property type="match status" value="1"/>
</dbReference>
<keyword evidence="7" id="KW-0883">Thioether bond</keyword>
<dbReference type="AlphaFoldDB" id="A0A448YF18"/>
<evidence type="ECO:0000256" key="6">
    <source>
        <dbReference type="ARBA" id="ARBA00023004"/>
    </source>
</evidence>
<dbReference type="InterPro" id="IPR010300">
    <property type="entry name" value="CDO_1"/>
</dbReference>
<dbReference type="InterPro" id="IPR014710">
    <property type="entry name" value="RmlC-like_jellyroll"/>
</dbReference>
<dbReference type="GO" id="GO:0008198">
    <property type="term" value="F:ferrous iron binding"/>
    <property type="evidence" value="ECO:0007669"/>
    <property type="project" value="TreeGrafter"/>
</dbReference>
<dbReference type="PANTHER" id="PTHR12918">
    <property type="entry name" value="CYSTEINE DIOXYGENASE"/>
    <property type="match status" value="1"/>
</dbReference>
<evidence type="ECO:0000256" key="8">
    <source>
        <dbReference type="PIRSR" id="PIRSR610300-51"/>
    </source>
</evidence>
<keyword evidence="11" id="KW-1185">Reference proteome</keyword>
<dbReference type="InterPro" id="IPR011051">
    <property type="entry name" value="RmlC_Cupin_sf"/>
</dbReference>
<dbReference type="Gene3D" id="2.60.120.10">
    <property type="entry name" value="Jelly Rolls"/>
    <property type="match status" value="1"/>
</dbReference>
<dbReference type="CDD" id="cd10548">
    <property type="entry name" value="cupin_CDO"/>
    <property type="match status" value="1"/>
</dbReference>
<accession>A0A448YF18</accession>
<keyword evidence="5 9" id="KW-0560">Oxidoreductase</keyword>
<dbReference type="STRING" id="13370.A0A448YF18"/>
<evidence type="ECO:0000256" key="1">
    <source>
        <dbReference type="ARBA" id="ARBA00006622"/>
    </source>
</evidence>
<evidence type="ECO:0000256" key="5">
    <source>
        <dbReference type="ARBA" id="ARBA00023002"/>
    </source>
</evidence>
<evidence type="ECO:0000313" key="11">
    <source>
        <dbReference type="Proteomes" id="UP000290900"/>
    </source>
</evidence>
<keyword evidence="3 8" id="KW-0479">Metal-binding</keyword>
<dbReference type="Pfam" id="PF05995">
    <property type="entry name" value="CDO_I"/>
    <property type="match status" value="1"/>
</dbReference>
<comment type="catalytic activity">
    <reaction evidence="9">
        <text>L-cysteine + O2 = 3-sulfino-L-alanine + H(+)</text>
        <dbReference type="Rhea" id="RHEA:20441"/>
        <dbReference type="ChEBI" id="CHEBI:15378"/>
        <dbReference type="ChEBI" id="CHEBI:15379"/>
        <dbReference type="ChEBI" id="CHEBI:35235"/>
        <dbReference type="ChEBI" id="CHEBI:61085"/>
        <dbReference type="EC" id="1.13.11.20"/>
    </reaction>
</comment>
<evidence type="ECO:0000313" key="10">
    <source>
        <dbReference type="EMBL" id="VEU19555.1"/>
    </source>
</evidence>
<keyword evidence="6 8" id="KW-0408">Iron</keyword>
<dbReference type="EMBL" id="CAACVR010000001">
    <property type="protein sequence ID" value="VEU19555.1"/>
    <property type="molecule type" value="Genomic_DNA"/>
</dbReference>
<keyword evidence="4 9" id="KW-0223">Dioxygenase</keyword>
<proteinExistence type="inferred from homology"/>
<evidence type="ECO:0000256" key="9">
    <source>
        <dbReference type="RuleBase" id="RU366010"/>
    </source>
</evidence>
<protein>
    <recommendedName>
        <fullName evidence="2 9">Cysteine dioxygenase</fullName>
        <ecNumber evidence="2 9">1.13.11.20</ecNumber>
    </recommendedName>
</protein>
<dbReference type="SUPFAM" id="SSF51182">
    <property type="entry name" value="RmlC-like cupins"/>
    <property type="match status" value="1"/>
</dbReference>
<dbReference type="EC" id="1.13.11.20" evidence="2 9"/>
<feature type="binding site" evidence="8">
    <location>
        <position position="155"/>
    </location>
    <ligand>
        <name>Fe cation</name>
        <dbReference type="ChEBI" id="CHEBI:24875"/>
        <note>catalytic</note>
    </ligand>
</feature>
<dbReference type="Proteomes" id="UP000290900">
    <property type="component" value="Unassembled WGS sequence"/>
</dbReference>
<evidence type="ECO:0000256" key="3">
    <source>
        <dbReference type="ARBA" id="ARBA00022723"/>
    </source>
</evidence>
<feature type="cross-link" description="3'-(S-cysteinyl)-tyrosine (Cys-Tyr)" evidence="7">
    <location>
        <begin position="109"/>
        <end position="171"/>
    </location>
</feature>